<sequence>MASGIWHLACQTYALNLFQYYRSLKQTQSLLLSSKLSRLMSSLRLLARLLPNPRYLSFLSKLFKSPLVFASLLLLSYSQKSQALSTQTTKVIEGSAPYLTLDGGRTKVISADSLLTIELPDGSTIRPSTNTSSPTNPIRLVNGSTFNDIHMLVPFGANTVNLSNLITQGNWGDDDGDGQGANGVTASGNISVNFTDRDGNTVSRSDSLSICSAPYKVTLSNTDGYLQTQYGVPNISSFSGQTVTYYINPDSVVRVCYARPNLYFGGTGAIMYGLNDDSHFAGPSNIWSSTKGFVNQSTSSSSYDRNFPTTGADGLYFDLELPVGVDGSQLTWSSITRSGITATVSWIRPNQSNYYDIWIRDKSQYVTRVTLRGPRADSTQIQSDNPSPLTPLPSLPQTFELVGRDSRGNEVRYGFVLQKWFVNRGNNTGNPSEQMSWCSRLGYRLAKVKDLTNAVCSGLNVDPNYPCTGAIGATPSSSVDRYKRHIGAGFFTEWGVMYNYADVGFIDYNYWTSDVSGSNSFYVYSVSGFVGSSSLSFNYYAVCTVP</sequence>
<organism evidence="1 2">
    <name type="scientific">Gilliamella bombicola</name>
    <dbReference type="NCBI Taxonomy" id="1798182"/>
    <lineage>
        <taxon>Bacteria</taxon>
        <taxon>Pseudomonadati</taxon>
        <taxon>Pseudomonadota</taxon>
        <taxon>Gammaproteobacteria</taxon>
        <taxon>Orbales</taxon>
        <taxon>Orbaceae</taxon>
        <taxon>Gilliamella</taxon>
    </lineage>
</organism>
<dbReference type="EMBL" id="FMAQ01000011">
    <property type="protein sequence ID" value="SCC23726.1"/>
    <property type="molecule type" value="Genomic_DNA"/>
</dbReference>
<dbReference type="RefSeq" id="WP_141683358.1">
    <property type="nucleotide sequence ID" value="NZ_FMAQ01000011.1"/>
</dbReference>
<accession>A0A1C4CXE0</accession>
<dbReference type="Proteomes" id="UP000199670">
    <property type="component" value="Unassembled WGS sequence"/>
</dbReference>
<protein>
    <submittedName>
        <fullName evidence="1">Uncharacterized protein</fullName>
    </submittedName>
</protein>
<reference evidence="2" key="1">
    <citation type="submission" date="2016-08" db="EMBL/GenBank/DDBJ databases">
        <authorList>
            <person name="Varghese N."/>
            <person name="Submissions Spin"/>
        </authorList>
    </citation>
    <scope>NUCLEOTIDE SEQUENCE [LARGE SCALE GENOMIC DNA]</scope>
    <source>
        <strain evidence="2">R-53248</strain>
    </source>
</reference>
<keyword evidence="2" id="KW-1185">Reference proteome</keyword>
<evidence type="ECO:0000313" key="1">
    <source>
        <dbReference type="EMBL" id="SCC23726.1"/>
    </source>
</evidence>
<evidence type="ECO:0000313" key="2">
    <source>
        <dbReference type="Proteomes" id="UP000199670"/>
    </source>
</evidence>
<dbReference type="AlphaFoldDB" id="A0A1C4CXE0"/>
<proteinExistence type="predicted"/>
<name>A0A1C4CXE0_9GAMM</name>
<gene>
    <name evidence="1" type="ORF">GA0061081_11162</name>
</gene>